<evidence type="ECO:0000256" key="9">
    <source>
        <dbReference type="ARBA" id="ARBA00039086"/>
    </source>
</evidence>
<feature type="region of interest" description="Disordered" evidence="13">
    <location>
        <begin position="1"/>
        <end position="88"/>
    </location>
</feature>
<dbReference type="Proteomes" id="UP000275078">
    <property type="component" value="Unassembled WGS sequence"/>
</dbReference>
<evidence type="ECO:0000256" key="3">
    <source>
        <dbReference type="ARBA" id="ARBA00022514"/>
    </source>
</evidence>
<dbReference type="EC" id="5.3.2.1" evidence="9"/>
<dbReference type="InterPro" id="IPR014347">
    <property type="entry name" value="Tautomerase/MIF_sf"/>
</dbReference>
<proteinExistence type="inferred from homology"/>
<evidence type="ECO:0000256" key="1">
    <source>
        <dbReference type="ARBA" id="ARBA00004613"/>
    </source>
</evidence>
<dbReference type="Gene3D" id="3.30.429.10">
    <property type="entry name" value="Macrophage Migration Inhibitory Factor"/>
    <property type="match status" value="1"/>
</dbReference>
<evidence type="ECO:0000313" key="15">
    <source>
        <dbReference type="Proteomes" id="UP000275078"/>
    </source>
</evidence>
<feature type="region of interest" description="Disordered" evidence="13">
    <location>
        <begin position="232"/>
        <end position="324"/>
    </location>
</feature>
<name>A0A3N4IC48_ASCIM</name>
<evidence type="ECO:0000256" key="5">
    <source>
        <dbReference type="ARBA" id="ARBA00023235"/>
    </source>
</evidence>
<evidence type="ECO:0000256" key="10">
    <source>
        <dbReference type="ARBA" id="ARBA00041631"/>
    </source>
</evidence>
<feature type="compositionally biased region" description="Low complexity" evidence="13">
    <location>
        <begin position="236"/>
        <end position="246"/>
    </location>
</feature>
<dbReference type="GO" id="GO:0005576">
    <property type="term" value="C:extracellular region"/>
    <property type="evidence" value="ECO:0007669"/>
    <property type="project" value="UniProtKB-SubCell"/>
</dbReference>
<evidence type="ECO:0000256" key="12">
    <source>
        <dbReference type="ARBA" id="ARBA00042730"/>
    </source>
</evidence>
<dbReference type="GO" id="GO:0004167">
    <property type="term" value="F:dopachrome isomerase activity"/>
    <property type="evidence" value="ECO:0007669"/>
    <property type="project" value="UniProtKB-EC"/>
</dbReference>
<evidence type="ECO:0000313" key="14">
    <source>
        <dbReference type="EMBL" id="RPA83036.1"/>
    </source>
</evidence>
<comment type="subcellular location">
    <subcellularLocation>
        <location evidence="1">Secreted</location>
    </subcellularLocation>
</comment>
<comment type="catalytic activity">
    <reaction evidence="7">
        <text>L-dopachrome = 5,6-dihydroxyindole-2-carboxylate</text>
        <dbReference type="Rhea" id="RHEA:13041"/>
        <dbReference type="ChEBI" id="CHEBI:16875"/>
        <dbReference type="ChEBI" id="CHEBI:57509"/>
        <dbReference type="EC" id="5.3.3.12"/>
    </reaction>
</comment>
<keyword evidence="4" id="KW-0964">Secreted</keyword>
<comment type="similarity">
    <text evidence="2">Belongs to the MIF family.</text>
</comment>
<keyword evidence="3" id="KW-0202">Cytokine</keyword>
<sequence>MGSLPHHRNTPSALSNAPASKVAQLIGRAPPSPAPTNSFEEDYLNSPNSGRPHINDIMREVERDTPGGPMDRSPSRKSSRSNISRQRSKKTAMFYADAFAFRDAGVPVPSIAPVLVELKTNVILEDEFNFTKQLSAVFAKRFSRGEDTVGISVNHSCCMILGGTYDGAYFLTITSLSSISPTCNKRNAALIAEWLNTNLGVAPERGYIRFVEPSVADYATAGSTILDMMEKDEMQRTGSRAASRTGSSRDKKRLHSRQMSRSDMVEEEAPPLPQDNFSRKSDDLALPSTTPKLNSKASKASLNGADGGKRKRGMFGLFSRRNKD</sequence>
<dbReference type="EMBL" id="ML119667">
    <property type="protein sequence ID" value="RPA83036.1"/>
    <property type="molecule type" value="Genomic_DNA"/>
</dbReference>
<accession>A0A3N4IC48</accession>
<evidence type="ECO:0000256" key="2">
    <source>
        <dbReference type="ARBA" id="ARBA00005851"/>
    </source>
</evidence>
<keyword evidence="15" id="KW-1185">Reference proteome</keyword>
<protein>
    <recommendedName>
        <fullName evidence="12">L-dopachrome isomerase</fullName>
        <ecNumber evidence="9">5.3.2.1</ecNumber>
        <ecNumber evidence="8">5.3.3.12</ecNumber>
    </recommendedName>
    <alternativeName>
        <fullName evidence="10">L-dopachrome tautomerase</fullName>
    </alternativeName>
    <alternativeName>
        <fullName evidence="11">Phenylpyruvate tautomerase</fullName>
    </alternativeName>
</protein>
<evidence type="ECO:0000256" key="7">
    <source>
        <dbReference type="ARBA" id="ARBA00036823"/>
    </source>
</evidence>
<dbReference type="SUPFAM" id="SSF55331">
    <property type="entry name" value="Tautomerase/MIF"/>
    <property type="match status" value="1"/>
</dbReference>
<evidence type="ECO:0000256" key="13">
    <source>
        <dbReference type="SAM" id="MobiDB-lite"/>
    </source>
</evidence>
<dbReference type="InterPro" id="IPR001398">
    <property type="entry name" value="Macrophage_inhib_fac"/>
</dbReference>
<dbReference type="PANTHER" id="PTHR11954:SF6">
    <property type="entry name" value="MACROPHAGE MIGRATION INHIBITORY FACTOR"/>
    <property type="match status" value="1"/>
</dbReference>
<dbReference type="PANTHER" id="PTHR11954">
    <property type="entry name" value="D-DOPACHROME DECARBOXYLASE"/>
    <property type="match status" value="1"/>
</dbReference>
<dbReference type="OrthoDB" id="255819at2759"/>
<reference evidence="14 15" key="1">
    <citation type="journal article" date="2018" name="Nat. Ecol. Evol.">
        <title>Pezizomycetes genomes reveal the molecular basis of ectomycorrhizal truffle lifestyle.</title>
        <authorList>
            <person name="Murat C."/>
            <person name="Payen T."/>
            <person name="Noel B."/>
            <person name="Kuo A."/>
            <person name="Morin E."/>
            <person name="Chen J."/>
            <person name="Kohler A."/>
            <person name="Krizsan K."/>
            <person name="Balestrini R."/>
            <person name="Da Silva C."/>
            <person name="Montanini B."/>
            <person name="Hainaut M."/>
            <person name="Levati E."/>
            <person name="Barry K.W."/>
            <person name="Belfiori B."/>
            <person name="Cichocki N."/>
            <person name="Clum A."/>
            <person name="Dockter R.B."/>
            <person name="Fauchery L."/>
            <person name="Guy J."/>
            <person name="Iotti M."/>
            <person name="Le Tacon F."/>
            <person name="Lindquist E.A."/>
            <person name="Lipzen A."/>
            <person name="Malagnac F."/>
            <person name="Mello A."/>
            <person name="Molinier V."/>
            <person name="Miyauchi S."/>
            <person name="Poulain J."/>
            <person name="Riccioni C."/>
            <person name="Rubini A."/>
            <person name="Sitrit Y."/>
            <person name="Splivallo R."/>
            <person name="Traeger S."/>
            <person name="Wang M."/>
            <person name="Zifcakova L."/>
            <person name="Wipf D."/>
            <person name="Zambonelli A."/>
            <person name="Paolocci F."/>
            <person name="Nowrousian M."/>
            <person name="Ottonello S."/>
            <person name="Baldrian P."/>
            <person name="Spatafora J.W."/>
            <person name="Henrissat B."/>
            <person name="Nagy L.G."/>
            <person name="Aury J.M."/>
            <person name="Wincker P."/>
            <person name="Grigoriev I.V."/>
            <person name="Bonfante P."/>
            <person name="Martin F.M."/>
        </authorList>
    </citation>
    <scope>NUCLEOTIDE SEQUENCE [LARGE SCALE GENOMIC DNA]</scope>
    <source>
        <strain evidence="14 15">RN42</strain>
    </source>
</reference>
<dbReference type="GO" id="GO:0050178">
    <property type="term" value="F:phenylpyruvate tautomerase activity"/>
    <property type="evidence" value="ECO:0007669"/>
    <property type="project" value="UniProtKB-EC"/>
</dbReference>
<dbReference type="STRING" id="1160509.A0A3N4IC48"/>
<dbReference type="AlphaFoldDB" id="A0A3N4IC48"/>
<evidence type="ECO:0000256" key="6">
    <source>
        <dbReference type="ARBA" id="ARBA00036735"/>
    </source>
</evidence>
<evidence type="ECO:0000256" key="11">
    <source>
        <dbReference type="ARBA" id="ARBA00041912"/>
    </source>
</evidence>
<dbReference type="EC" id="5.3.3.12" evidence="8"/>
<organism evidence="14 15">
    <name type="scientific">Ascobolus immersus RN42</name>
    <dbReference type="NCBI Taxonomy" id="1160509"/>
    <lineage>
        <taxon>Eukaryota</taxon>
        <taxon>Fungi</taxon>
        <taxon>Dikarya</taxon>
        <taxon>Ascomycota</taxon>
        <taxon>Pezizomycotina</taxon>
        <taxon>Pezizomycetes</taxon>
        <taxon>Pezizales</taxon>
        <taxon>Ascobolaceae</taxon>
        <taxon>Ascobolus</taxon>
    </lineage>
</organism>
<feature type="compositionally biased region" description="Polar residues" evidence="13">
    <location>
        <begin position="287"/>
        <end position="301"/>
    </location>
</feature>
<comment type="catalytic activity">
    <reaction evidence="6">
        <text>3-phenylpyruvate = enol-phenylpyruvate</text>
        <dbReference type="Rhea" id="RHEA:17097"/>
        <dbReference type="ChEBI" id="CHEBI:16815"/>
        <dbReference type="ChEBI" id="CHEBI:18005"/>
        <dbReference type="EC" id="5.3.2.1"/>
    </reaction>
</comment>
<dbReference type="Pfam" id="PF01187">
    <property type="entry name" value="MIF"/>
    <property type="match status" value="1"/>
</dbReference>
<evidence type="ECO:0000256" key="4">
    <source>
        <dbReference type="ARBA" id="ARBA00022525"/>
    </source>
</evidence>
<evidence type="ECO:0000256" key="8">
    <source>
        <dbReference type="ARBA" id="ARBA00038932"/>
    </source>
</evidence>
<keyword evidence="5" id="KW-0413">Isomerase</keyword>
<gene>
    <name evidence="14" type="ORF">BJ508DRAFT_324916</name>
</gene>
<feature type="compositionally biased region" description="Basic and acidic residues" evidence="13">
    <location>
        <begin position="53"/>
        <end position="65"/>
    </location>
</feature>